<organism evidence="1 2">
    <name type="scientific">[Clostridium] leptum DSM 753</name>
    <dbReference type="NCBI Taxonomy" id="428125"/>
    <lineage>
        <taxon>Bacteria</taxon>
        <taxon>Bacillati</taxon>
        <taxon>Bacillota</taxon>
        <taxon>Clostridia</taxon>
        <taxon>Eubacteriales</taxon>
        <taxon>Oscillospiraceae</taxon>
        <taxon>Oscillospiraceae incertae sedis</taxon>
    </lineage>
</organism>
<comment type="caution">
    <text evidence="1">The sequence shown here is derived from an EMBL/GenBank/DDBJ whole genome shotgun (WGS) entry which is preliminary data.</text>
</comment>
<evidence type="ECO:0000313" key="2">
    <source>
        <dbReference type="Proteomes" id="UP000003490"/>
    </source>
</evidence>
<name>A7VPQ0_9FIRM</name>
<accession>A7VPQ0</accession>
<dbReference type="HOGENOM" id="CLU_3307388_0_0_9"/>
<dbReference type="Proteomes" id="UP000003490">
    <property type="component" value="Unassembled WGS sequence"/>
</dbReference>
<evidence type="ECO:0000313" key="1">
    <source>
        <dbReference type="EMBL" id="EDO62712.1"/>
    </source>
</evidence>
<gene>
    <name evidence="1" type="ORF">CLOLEP_00526</name>
</gene>
<dbReference type="AlphaFoldDB" id="A7VPQ0"/>
<reference evidence="1 2" key="2">
    <citation type="submission" date="2007-08" db="EMBL/GenBank/DDBJ databases">
        <authorList>
            <person name="Fulton L."/>
            <person name="Clifton S."/>
            <person name="Fulton B."/>
            <person name="Xu J."/>
            <person name="Minx P."/>
            <person name="Pepin K.H."/>
            <person name="Johnson M."/>
            <person name="Thiruvilangam P."/>
            <person name="Bhonagiri V."/>
            <person name="Nash W.E."/>
            <person name="Wang C."/>
            <person name="Mardis E.R."/>
            <person name="Wilson R.K."/>
        </authorList>
    </citation>
    <scope>NUCLEOTIDE SEQUENCE [LARGE SCALE GENOMIC DNA]</scope>
    <source>
        <strain evidence="1 2">DSM 753</strain>
    </source>
</reference>
<sequence length="39" mass="4617">MFEIFLNLSGWNIRSGKLGSTHKISSFFENVKNFSNRFY</sequence>
<dbReference type="EMBL" id="ABCB02000013">
    <property type="protein sequence ID" value="EDO62712.1"/>
    <property type="molecule type" value="Genomic_DNA"/>
</dbReference>
<reference evidence="1 2" key="1">
    <citation type="submission" date="2007-08" db="EMBL/GenBank/DDBJ databases">
        <title>Draft genome sequence of Clostridium leptum (DSM 753).</title>
        <authorList>
            <person name="Sudarsanam P."/>
            <person name="Ley R."/>
            <person name="Guruge J."/>
            <person name="Turnbaugh P.J."/>
            <person name="Mahowald M."/>
            <person name="Liep D."/>
            <person name="Gordon J."/>
        </authorList>
    </citation>
    <scope>NUCLEOTIDE SEQUENCE [LARGE SCALE GENOMIC DNA]</scope>
    <source>
        <strain evidence="1 2">DSM 753</strain>
    </source>
</reference>
<proteinExistence type="predicted"/>
<protein>
    <submittedName>
        <fullName evidence="1">Uncharacterized protein</fullName>
    </submittedName>
</protein>